<dbReference type="VEuPathDB" id="FungiDB:ACJ73_10371"/>
<feature type="non-terminal residue" evidence="1">
    <location>
        <position position="216"/>
    </location>
</feature>
<feature type="non-terminal residue" evidence="1">
    <location>
        <position position="1"/>
    </location>
</feature>
<sequence>LLYVGTPSMPDRLRLPPDDLKLAWDVLLLQEIVWHIGVIRPSHSTCWPSLVWIIDYVHGRILPRQIGTHRPSHADETCTRQASVGGVLRWTVWLHSPRVAVRTDTLGGHVATASGQTMAAAAPCMADQNPQYDMGAKEANKQSSHTHRTQVTKVCLLLIRSSFWRTELSMIQLNWTTALPLLPVRGVASLVLPPRLTAPVPPGRLVRPAIGQHGML</sequence>
<dbReference type="EMBL" id="LGTZ01003833">
    <property type="protein sequence ID" value="OJD09371.1"/>
    <property type="molecule type" value="Genomic_DNA"/>
</dbReference>
<name>A0A1J9PNE9_9EURO</name>
<dbReference type="AlphaFoldDB" id="A0A1J9PNE9"/>
<keyword evidence="2" id="KW-1185">Reference proteome</keyword>
<gene>
    <name evidence="1" type="ORF">ACJ73_10371</name>
</gene>
<proteinExistence type="predicted"/>
<accession>A0A1J9PNE9</accession>
<evidence type="ECO:0000313" key="1">
    <source>
        <dbReference type="EMBL" id="OJD09371.1"/>
    </source>
</evidence>
<comment type="caution">
    <text evidence="1">The sequence shown here is derived from an EMBL/GenBank/DDBJ whole genome shotgun (WGS) entry which is preliminary data.</text>
</comment>
<evidence type="ECO:0000313" key="2">
    <source>
        <dbReference type="Proteomes" id="UP000242791"/>
    </source>
</evidence>
<reference evidence="1 2" key="1">
    <citation type="submission" date="2015-08" db="EMBL/GenBank/DDBJ databases">
        <title>Emmonsia species relationships and genome sequence.</title>
        <authorList>
            <person name="Cuomo C.A."/>
            <person name="Schwartz I.S."/>
            <person name="Kenyon C."/>
            <person name="De Hoog G.S."/>
            <person name="Govender N.P."/>
            <person name="Botha A."/>
            <person name="Moreno L."/>
            <person name="De Vries M."/>
            <person name="Munoz J.F."/>
            <person name="Stielow J.B."/>
        </authorList>
    </citation>
    <scope>NUCLEOTIDE SEQUENCE [LARGE SCALE GENOMIC DNA]</scope>
    <source>
        <strain evidence="1 2">EI222</strain>
    </source>
</reference>
<organism evidence="1 2">
    <name type="scientific">Blastomyces percursus</name>
    <dbReference type="NCBI Taxonomy" id="1658174"/>
    <lineage>
        <taxon>Eukaryota</taxon>
        <taxon>Fungi</taxon>
        <taxon>Dikarya</taxon>
        <taxon>Ascomycota</taxon>
        <taxon>Pezizomycotina</taxon>
        <taxon>Eurotiomycetes</taxon>
        <taxon>Eurotiomycetidae</taxon>
        <taxon>Onygenales</taxon>
        <taxon>Ajellomycetaceae</taxon>
        <taxon>Blastomyces</taxon>
    </lineage>
</organism>
<protein>
    <submittedName>
        <fullName evidence="1">Uncharacterized protein</fullName>
    </submittedName>
</protein>
<dbReference type="Proteomes" id="UP000242791">
    <property type="component" value="Unassembled WGS sequence"/>
</dbReference>